<keyword evidence="1" id="KW-1133">Transmembrane helix</keyword>
<keyword evidence="1" id="KW-0812">Transmembrane</keyword>
<keyword evidence="3" id="KW-1185">Reference proteome</keyword>
<protein>
    <submittedName>
        <fullName evidence="2">Uncharacterized protein</fullName>
    </submittedName>
</protein>
<comment type="caution">
    <text evidence="2">The sequence shown here is derived from an EMBL/GenBank/DDBJ whole genome shotgun (WGS) entry which is preliminary data.</text>
</comment>
<reference evidence="2 3" key="1">
    <citation type="submission" date="2019-09" db="EMBL/GenBank/DDBJ databases">
        <authorList>
            <person name="Kevbrin V."/>
            <person name="Grouzdev D.S."/>
        </authorList>
    </citation>
    <scope>NUCLEOTIDE SEQUENCE [LARGE SCALE GENOMIC DNA]</scope>
    <source>
        <strain evidence="2 3">G-192</strain>
    </source>
</reference>
<name>A0A5M6ZRH1_9PROT</name>
<sequence>MVPMIEVLVSGLVLAAVSALAWIAYKHPKGYQRIYGKILLLGGTIYLGVTIYWVGFIDGQSRLRTKVIDISPNYNIPMSELSTTIIYAPGWAFLIYIAFAAYVIFLSLLPNLLKED</sequence>
<dbReference type="AlphaFoldDB" id="A0A5M6ZRH1"/>
<keyword evidence="1" id="KW-0472">Membrane</keyword>
<feature type="transmembrane region" description="Helical" evidence="1">
    <location>
        <begin position="6"/>
        <end position="25"/>
    </location>
</feature>
<dbReference type="RefSeq" id="WP_150021912.1">
    <property type="nucleotide sequence ID" value="NZ_VWOJ01000001.1"/>
</dbReference>
<gene>
    <name evidence="2" type="ORF">F1654_02465</name>
</gene>
<evidence type="ECO:0000313" key="2">
    <source>
        <dbReference type="EMBL" id="KAA5804881.1"/>
    </source>
</evidence>
<accession>A0A5M6ZRH1</accession>
<feature type="transmembrane region" description="Helical" evidence="1">
    <location>
        <begin position="85"/>
        <end position="109"/>
    </location>
</feature>
<dbReference type="EMBL" id="VWOJ01000001">
    <property type="protein sequence ID" value="KAA5804881.1"/>
    <property type="molecule type" value="Genomic_DNA"/>
</dbReference>
<organism evidence="2 3">
    <name type="scientific">Alkalicaulis satelles</name>
    <dbReference type="NCBI Taxonomy" id="2609175"/>
    <lineage>
        <taxon>Bacteria</taxon>
        <taxon>Pseudomonadati</taxon>
        <taxon>Pseudomonadota</taxon>
        <taxon>Alphaproteobacteria</taxon>
        <taxon>Maricaulales</taxon>
        <taxon>Maricaulaceae</taxon>
        <taxon>Alkalicaulis</taxon>
    </lineage>
</organism>
<evidence type="ECO:0000313" key="3">
    <source>
        <dbReference type="Proteomes" id="UP000325122"/>
    </source>
</evidence>
<proteinExistence type="predicted"/>
<feature type="transmembrane region" description="Helical" evidence="1">
    <location>
        <begin position="37"/>
        <end position="56"/>
    </location>
</feature>
<dbReference type="Proteomes" id="UP000325122">
    <property type="component" value="Unassembled WGS sequence"/>
</dbReference>
<evidence type="ECO:0000256" key="1">
    <source>
        <dbReference type="SAM" id="Phobius"/>
    </source>
</evidence>